<dbReference type="InterPro" id="IPR001279">
    <property type="entry name" value="Metallo-B-lactamas"/>
</dbReference>
<evidence type="ECO:0000313" key="3">
    <source>
        <dbReference type="Proteomes" id="UP001144612"/>
    </source>
</evidence>
<dbReference type="InterPro" id="IPR041712">
    <property type="entry name" value="DHPS-like_MBL-fold"/>
</dbReference>
<proteinExistence type="predicted"/>
<evidence type="ECO:0000313" key="2">
    <source>
        <dbReference type="EMBL" id="MCY6957277.1"/>
    </source>
</evidence>
<dbReference type="InterPro" id="IPR036866">
    <property type="entry name" value="RibonucZ/Hydroxyglut_hydro"/>
</dbReference>
<dbReference type="SMART" id="SM00849">
    <property type="entry name" value="Lactamase_B"/>
    <property type="match status" value="1"/>
</dbReference>
<dbReference type="Gene3D" id="3.60.15.10">
    <property type="entry name" value="Ribonuclease Z/Hydroxyacylglutathione hydrolase-like"/>
    <property type="match status" value="1"/>
</dbReference>
<accession>A0ABT4D4R7</accession>
<feature type="domain" description="Metallo-beta-lactamase" evidence="1">
    <location>
        <begin position="23"/>
        <end position="190"/>
    </location>
</feature>
<name>A0ABT4D4R7_9CLOT</name>
<dbReference type="EMBL" id="JAPQFJ010000001">
    <property type="protein sequence ID" value="MCY6957277.1"/>
    <property type="molecule type" value="Genomic_DNA"/>
</dbReference>
<comment type="caution">
    <text evidence="2">The sequence shown here is derived from an EMBL/GenBank/DDBJ whole genome shotgun (WGS) entry which is preliminary data.</text>
</comment>
<dbReference type="PANTHER" id="PTHR13754">
    <property type="entry name" value="METALLO-BETA-LACTAMASE SUPERFAMILY PROTEIN"/>
    <property type="match status" value="1"/>
</dbReference>
<organism evidence="2 3">
    <name type="scientific">Clostridium brassicae</name>
    <dbReference type="NCBI Taxonomy" id="2999072"/>
    <lineage>
        <taxon>Bacteria</taxon>
        <taxon>Bacillati</taxon>
        <taxon>Bacillota</taxon>
        <taxon>Clostridia</taxon>
        <taxon>Eubacteriales</taxon>
        <taxon>Clostridiaceae</taxon>
        <taxon>Clostridium</taxon>
    </lineage>
</organism>
<reference evidence="2" key="1">
    <citation type="submission" date="2022-12" db="EMBL/GenBank/DDBJ databases">
        <title>Clostridium sp. nov., isolated from industrial wastewater.</title>
        <authorList>
            <person name="Jiayan W."/>
        </authorList>
    </citation>
    <scope>NUCLEOTIDE SEQUENCE</scope>
    <source>
        <strain evidence="2">ZC22-4</strain>
    </source>
</reference>
<dbReference type="Pfam" id="PF00753">
    <property type="entry name" value="Lactamase_B"/>
    <property type="match status" value="1"/>
</dbReference>
<evidence type="ECO:0000259" key="1">
    <source>
        <dbReference type="SMART" id="SM00849"/>
    </source>
</evidence>
<dbReference type="CDD" id="cd07713">
    <property type="entry name" value="DHPS-like_MBL-fold"/>
    <property type="match status" value="1"/>
</dbReference>
<protein>
    <submittedName>
        <fullName evidence="2">MBL fold metallo-hydrolase</fullName>
    </submittedName>
</protein>
<dbReference type="SUPFAM" id="SSF56281">
    <property type="entry name" value="Metallo-hydrolase/oxidoreductase"/>
    <property type="match status" value="1"/>
</dbReference>
<sequence>MKIITLIENTKNKNLSQELISEQGLCLYIEKDNKCILFDTGRKGNFINNAQKLGIDLKKVDVVVISHGHGDHGGGLLEFFKINSKAKVYMKRNAKNKYYFRYLFLNIDVSIDEKVFEKYSKRIRYIDSFTEIMDEIFIITDIYKQYKVPRGNKYLYIKEGTKLVPDKFHHELIMIIKEAKGICIFAGCSHNGISNIIETSKNAFPNMNIKAVIGGFHLVTLPIIKSLSASQWEINEIAKKIINTKVEKVYTGHCTGEKAYKKLKSILGDKIEYIRTGSEVNI</sequence>
<keyword evidence="3" id="KW-1185">Reference proteome</keyword>
<dbReference type="RefSeq" id="WP_268059632.1">
    <property type="nucleotide sequence ID" value="NZ_JAPQFJ010000001.1"/>
</dbReference>
<dbReference type="Proteomes" id="UP001144612">
    <property type="component" value="Unassembled WGS sequence"/>
</dbReference>
<dbReference type="PANTHER" id="PTHR13754:SF13">
    <property type="entry name" value="METALLO-BETA-LACTAMASE SUPERFAMILY PROTEIN (AFU_ORTHOLOGUE AFUA_3G07630)"/>
    <property type="match status" value="1"/>
</dbReference>
<gene>
    <name evidence="2" type="ORF">OW729_01515</name>
</gene>
<dbReference type="InterPro" id="IPR052926">
    <property type="entry name" value="Metallo-beta-lactamase_dom"/>
</dbReference>